<evidence type="ECO:0000313" key="2">
    <source>
        <dbReference type="WBParaSite" id="Minc3s00520g13672"/>
    </source>
</evidence>
<keyword evidence="1" id="KW-1185">Reference proteome</keyword>
<name>A0A914LH27_MELIC</name>
<dbReference type="WBParaSite" id="Minc3s10918g44466">
    <property type="protein sequence ID" value="Minc3s10918g44466"/>
    <property type="gene ID" value="Minc3s10918g44466"/>
</dbReference>
<organism evidence="1 2">
    <name type="scientific">Meloidogyne incognita</name>
    <name type="common">Southern root-knot nematode worm</name>
    <name type="synonym">Oxyuris incognita</name>
    <dbReference type="NCBI Taxonomy" id="6306"/>
    <lineage>
        <taxon>Eukaryota</taxon>
        <taxon>Metazoa</taxon>
        <taxon>Ecdysozoa</taxon>
        <taxon>Nematoda</taxon>
        <taxon>Chromadorea</taxon>
        <taxon>Rhabditida</taxon>
        <taxon>Tylenchina</taxon>
        <taxon>Tylenchomorpha</taxon>
        <taxon>Tylenchoidea</taxon>
        <taxon>Meloidogynidae</taxon>
        <taxon>Meloidogyninae</taxon>
        <taxon>Meloidogyne</taxon>
        <taxon>Meloidogyne incognita group</taxon>
    </lineage>
</organism>
<proteinExistence type="predicted"/>
<dbReference type="AlphaFoldDB" id="A0A914LH27"/>
<dbReference type="Proteomes" id="UP000887563">
    <property type="component" value="Unplaced"/>
</dbReference>
<evidence type="ECO:0000313" key="1">
    <source>
        <dbReference type="Proteomes" id="UP000887563"/>
    </source>
</evidence>
<dbReference type="WBParaSite" id="Minc3s00520g13672">
    <property type="protein sequence ID" value="Minc3s00520g13672"/>
    <property type="gene ID" value="Minc3s00520g13672"/>
</dbReference>
<sequence>MFVRRLRMKKHFGNKIYGCDETSVWLDTGGNSVHGEKETTPKGNVKAPSMLVYLSWIAEAWENLSEEMIANSFKICGISNNVDGSE</sequence>
<reference evidence="2 3" key="1">
    <citation type="submission" date="2022-11" db="UniProtKB">
        <authorList>
            <consortium name="WormBaseParasite"/>
        </authorList>
    </citation>
    <scope>IDENTIFICATION</scope>
</reference>
<protein>
    <submittedName>
        <fullName evidence="2 3">DDE-1 domain-containing protein</fullName>
    </submittedName>
</protein>
<accession>A0A914LH27</accession>
<evidence type="ECO:0000313" key="3">
    <source>
        <dbReference type="WBParaSite" id="Minc3s10918g44466"/>
    </source>
</evidence>